<keyword evidence="9" id="KW-0479">Metal-binding</keyword>
<sequence>MPGNRDRDSASSASESSEGSDWQDVEPDEEPSTVVSLFDEQTFPNPKEMLAYCKDKHNFDLLAVVKRLGLDFYGAIKLVNYVRSKVQHNQPLPEQISAKDLEDDQYLKPVLENDALLFTLDEVLEADQETSADPATRAMALEEELENLRDQFANYRLTVEQTLDKRWGDDTEPTPLTSAPKKDDSEYYFESYAAHEIHETMLKDAVRTDAYRDFIYNNKQLFKDKVVLDIGCGTGILSMFCAKAGAKQVIAVDKSDIMTKARENIFNNGLSDVITCVKGAIEDVVLPVDKVDVIVSEWMGYFLLYEAMLPSVLYARDRYLKPDGILAPSSATMWIAPVADPEFVGDHIHYWRDVYGFDFKAMQEGIYDEARIEVVPKESVCGKPYPFKVLDLMTVKKEELFFTEKWESTLDKDIDMLDGFLVWFDNHFNTNHDEPAPAPQVTPEEWNKQKQGNVAFSTGPFTTPTHWKQGYLLMPPDDSRKDLKAGTKLTGEIIYTVAEDNARALTVGAKWAINDQEMKSRSWKMK</sequence>
<dbReference type="GO" id="GO:0005634">
    <property type="term" value="C:nucleus"/>
    <property type="evidence" value="ECO:0007669"/>
    <property type="project" value="UniProtKB-SubCell"/>
</dbReference>
<dbReference type="GO" id="GO:0042054">
    <property type="term" value="F:histone methyltransferase activity"/>
    <property type="evidence" value="ECO:0007669"/>
    <property type="project" value="TreeGrafter"/>
</dbReference>
<feature type="domain" description="Protein arginine N-methyltransferase" evidence="20">
    <location>
        <begin position="330"/>
        <end position="516"/>
    </location>
</feature>
<dbReference type="GO" id="GO:0035242">
    <property type="term" value="F:protein-arginine omega-N asymmetric methyltransferase activity"/>
    <property type="evidence" value="ECO:0007669"/>
    <property type="project" value="UniProtKB-EC"/>
</dbReference>
<evidence type="ECO:0000256" key="16">
    <source>
        <dbReference type="SAM" id="Coils"/>
    </source>
</evidence>
<feature type="compositionally biased region" description="Acidic residues" evidence="17">
    <location>
        <begin position="21"/>
        <end position="31"/>
    </location>
</feature>
<dbReference type="EC" id="2.1.1.319" evidence="3"/>
<comment type="catalytic activity">
    <reaction evidence="13">
        <text>L-arginyl-[protein] + 2 S-adenosyl-L-methionine = N(omega),N(omega)-dimethyl-L-arginyl-[protein] + 2 S-adenosyl-L-homocysteine + 2 H(+)</text>
        <dbReference type="Rhea" id="RHEA:48096"/>
        <dbReference type="Rhea" id="RHEA-COMP:10532"/>
        <dbReference type="Rhea" id="RHEA-COMP:11991"/>
        <dbReference type="ChEBI" id="CHEBI:15378"/>
        <dbReference type="ChEBI" id="CHEBI:29965"/>
        <dbReference type="ChEBI" id="CHEBI:57856"/>
        <dbReference type="ChEBI" id="CHEBI:59789"/>
        <dbReference type="ChEBI" id="CHEBI:61897"/>
        <dbReference type="EC" id="2.1.1.319"/>
    </reaction>
    <physiologicalReaction direction="left-to-right" evidence="13">
        <dbReference type="Rhea" id="RHEA:48097"/>
    </physiologicalReaction>
</comment>
<dbReference type="Proteomes" id="UP000887229">
    <property type="component" value="Unassembled WGS sequence"/>
</dbReference>
<evidence type="ECO:0000313" key="22">
    <source>
        <dbReference type="Proteomes" id="UP000887229"/>
    </source>
</evidence>
<protein>
    <recommendedName>
        <fullName evidence="3">type I protein arginine methyltransferase</fullName>
        <ecNumber evidence="3">2.1.1.319</ecNumber>
    </recommendedName>
</protein>
<dbReference type="Pfam" id="PF21137">
    <property type="entry name" value="ANM3_C2H2_Zf"/>
    <property type="match status" value="1"/>
</dbReference>
<reference evidence="21" key="1">
    <citation type="journal article" date="2021" name="IMA Fungus">
        <title>Genomic characterization of three marine fungi, including Emericellopsis atlantica sp. nov. with signatures of a generalist lifestyle and marine biomass degradation.</title>
        <authorList>
            <person name="Hagestad O.C."/>
            <person name="Hou L."/>
            <person name="Andersen J.H."/>
            <person name="Hansen E.H."/>
            <person name="Altermark B."/>
            <person name="Li C."/>
            <person name="Kuhnert E."/>
            <person name="Cox R.J."/>
            <person name="Crous P.W."/>
            <person name="Spatafora J.W."/>
            <person name="Lail K."/>
            <person name="Amirebrahimi M."/>
            <person name="Lipzen A."/>
            <person name="Pangilinan J."/>
            <person name="Andreopoulos W."/>
            <person name="Hayes R.D."/>
            <person name="Ng V."/>
            <person name="Grigoriev I.V."/>
            <person name="Jackson S.A."/>
            <person name="Sutton T.D.S."/>
            <person name="Dobson A.D.W."/>
            <person name="Rama T."/>
        </authorList>
    </citation>
    <scope>NUCLEOTIDE SEQUENCE</scope>
    <source>
        <strain evidence="21">TS7</strain>
    </source>
</reference>
<evidence type="ECO:0000256" key="4">
    <source>
        <dbReference type="ARBA" id="ARBA00022490"/>
    </source>
</evidence>
<keyword evidence="7 15" id="KW-0808">Transferase</keyword>
<evidence type="ECO:0000256" key="10">
    <source>
        <dbReference type="ARBA" id="ARBA00022771"/>
    </source>
</evidence>
<dbReference type="Pfam" id="PF13649">
    <property type="entry name" value="Methyltransf_25"/>
    <property type="match status" value="1"/>
</dbReference>
<evidence type="ECO:0000256" key="8">
    <source>
        <dbReference type="ARBA" id="ARBA00022691"/>
    </source>
</evidence>
<dbReference type="PANTHER" id="PTHR11006:SF116">
    <property type="entry name" value="PROTEIN METHYLTRANSFERASE"/>
    <property type="match status" value="1"/>
</dbReference>
<keyword evidence="10" id="KW-0863">Zinc-finger</keyword>
<evidence type="ECO:0000256" key="6">
    <source>
        <dbReference type="ARBA" id="ARBA00022603"/>
    </source>
</evidence>
<dbReference type="RefSeq" id="XP_046121588.1">
    <property type="nucleotide sequence ID" value="XM_046259532.1"/>
</dbReference>
<dbReference type="FunFam" id="3.40.50.150:FF:000034">
    <property type="entry name" value="Protein arginine N-methyltransferase 3"/>
    <property type="match status" value="1"/>
</dbReference>
<comment type="subcellular location">
    <subcellularLocation>
        <location evidence="2">Cytoplasm</location>
        <location evidence="2">Cytosol</location>
    </subcellularLocation>
    <subcellularLocation>
        <location evidence="1">Nucleus</location>
    </subcellularLocation>
</comment>
<dbReference type="InterPro" id="IPR029063">
    <property type="entry name" value="SAM-dependent_MTases_sf"/>
</dbReference>
<dbReference type="EMBL" id="MU251245">
    <property type="protein sequence ID" value="KAG9257664.1"/>
    <property type="molecule type" value="Genomic_DNA"/>
</dbReference>
<dbReference type="OrthoDB" id="7848332at2759"/>
<dbReference type="InterPro" id="IPR049482">
    <property type="entry name" value="ANM3-like_C2H2_Zf"/>
</dbReference>
<dbReference type="GeneID" id="70290435"/>
<keyword evidence="22" id="KW-1185">Reference proteome</keyword>
<keyword evidence="12" id="KW-0539">Nucleus</keyword>
<evidence type="ECO:0000313" key="21">
    <source>
        <dbReference type="EMBL" id="KAG9257664.1"/>
    </source>
</evidence>
<accession>A0A9P7ZST9</accession>
<evidence type="ECO:0000256" key="2">
    <source>
        <dbReference type="ARBA" id="ARBA00004514"/>
    </source>
</evidence>
<dbReference type="CDD" id="cd02440">
    <property type="entry name" value="AdoMet_MTases"/>
    <property type="match status" value="1"/>
</dbReference>
<keyword evidence="11" id="KW-0862">Zinc</keyword>
<proteinExistence type="predicted"/>
<dbReference type="InterPro" id="IPR041698">
    <property type="entry name" value="Methyltransf_25"/>
</dbReference>
<feature type="domain" description="Methyltransferase" evidence="18">
    <location>
        <begin position="227"/>
        <end position="324"/>
    </location>
</feature>
<dbReference type="AlphaFoldDB" id="A0A9P7ZST9"/>
<feature type="coiled-coil region" evidence="16">
    <location>
        <begin position="138"/>
        <end position="165"/>
    </location>
</feature>
<evidence type="ECO:0000256" key="3">
    <source>
        <dbReference type="ARBA" id="ARBA00011925"/>
    </source>
</evidence>
<feature type="compositionally biased region" description="Low complexity" evidence="17">
    <location>
        <begin position="10"/>
        <end position="20"/>
    </location>
</feature>
<dbReference type="SUPFAM" id="SSF57667">
    <property type="entry name" value="beta-beta-alpha zinc fingers"/>
    <property type="match status" value="1"/>
</dbReference>
<dbReference type="InterPro" id="IPR025799">
    <property type="entry name" value="Arg_MeTrfase"/>
</dbReference>
<evidence type="ECO:0000256" key="9">
    <source>
        <dbReference type="ARBA" id="ARBA00022723"/>
    </source>
</evidence>
<dbReference type="GO" id="GO:0005829">
    <property type="term" value="C:cytosol"/>
    <property type="evidence" value="ECO:0007669"/>
    <property type="project" value="UniProtKB-SubCell"/>
</dbReference>
<comment type="caution">
    <text evidence="21">The sequence shown here is derived from an EMBL/GenBank/DDBJ whole genome shotgun (WGS) entry which is preliminary data.</text>
</comment>
<evidence type="ECO:0000256" key="11">
    <source>
        <dbReference type="ARBA" id="ARBA00022833"/>
    </source>
</evidence>
<evidence type="ECO:0000256" key="17">
    <source>
        <dbReference type="SAM" id="MobiDB-lite"/>
    </source>
</evidence>
<feature type="region of interest" description="Disordered" evidence="17">
    <location>
        <begin position="1"/>
        <end position="34"/>
    </location>
</feature>
<evidence type="ECO:0000256" key="14">
    <source>
        <dbReference type="ARBA" id="ARBA00049303"/>
    </source>
</evidence>
<keyword evidence="8 15" id="KW-0949">S-adenosyl-L-methionine</keyword>
<evidence type="ECO:0000256" key="12">
    <source>
        <dbReference type="ARBA" id="ARBA00023242"/>
    </source>
</evidence>
<gene>
    <name evidence="21" type="ORF">F5Z01DRAFT_409170</name>
</gene>
<dbReference type="InterPro" id="IPR055135">
    <property type="entry name" value="PRMT_dom"/>
</dbReference>
<evidence type="ECO:0000259" key="20">
    <source>
        <dbReference type="Pfam" id="PF22528"/>
    </source>
</evidence>
<dbReference type="PROSITE" id="PS51678">
    <property type="entry name" value="SAM_MT_PRMT"/>
    <property type="match status" value="1"/>
</dbReference>
<evidence type="ECO:0000256" key="5">
    <source>
        <dbReference type="ARBA" id="ARBA00022553"/>
    </source>
</evidence>
<feature type="domain" description="Protein arginine N-methyltransferase 3-like C2H2 zinc finger" evidence="19">
    <location>
        <begin position="64"/>
        <end position="109"/>
    </location>
</feature>
<evidence type="ECO:0000256" key="7">
    <source>
        <dbReference type="ARBA" id="ARBA00022679"/>
    </source>
</evidence>
<evidence type="ECO:0000259" key="19">
    <source>
        <dbReference type="Pfam" id="PF21137"/>
    </source>
</evidence>
<keyword evidence="16" id="KW-0175">Coiled coil</keyword>
<dbReference type="Pfam" id="PF22528">
    <property type="entry name" value="PRMT_C"/>
    <property type="match status" value="1"/>
</dbReference>
<evidence type="ECO:0000259" key="18">
    <source>
        <dbReference type="Pfam" id="PF13649"/>
    </source>
</evidence>
<dbReference type="GO" id="GO:0032259">
    <property type="term" value="P:methylation"/>
    <property type="evidence" value="ECO:0007669"/>
    <property type="project" value="UniProtKB-KW"/>
</dbReference>
<dbReference type="PANTHER" id="PTHR11006">
    <property type="entry name" value="PROTEIN ARGININE N-METHYLTRANSFERASE"/>
    <property type="match status" value="1"/>
</dbReference>
<keyword evidence="6 15" id="KW-0489">Methyltransferase</keyword>
<dbReference type="InterPro" id="IPR036236">
    <property type="entry name" value="Znf_C2H2_sf"/>
</dbReference>
<evidence type="ECO:0000256" key="13">
    <source>
        <dbReference type="ARBA" id="ARBA00047384"/>
    </source>
</evidence>
<dbReference type="FunFam" id="2.70.160.11:FF:000016">
    <property type="entry name" value="Protein arginine methyltransferase RmtB"/>
    <property type="match status" value="1"/>
</dbReference>
<organism evidence="21 22">
    <name type="scientific">Emericellopsis atlantica</name>
    <dbReference type="NCBI Taxonomy" id="2614577"/>
    <lineage>
        <taxon>Eukaryota</taxon>
        <taxon>Fungi</taxon>
        <taxon>Dikarya</taxon>
        <taxon>Ascomycota</taxon>
        <taxon>Pezizomycotina</taxon>
        <taxon>Sordariomycetes</taxon>
        <taxon>Hypocreomycetidae</taxon>
        <taxon>Hypocreales</taxon>
        <taxon>Bionectriaceae</taxon>
        <taxon>Emericellopsis</taxon>
    </lineage>
</organism>
<dbReference type="GO" id="GO:0008270">
    <property type="term" value="F:zinc ion binding"/>
    <property type="evidence" value="ECO:0007669"/>
    <property type="project" value="UniProtKB-KW"/>
</dbReference>
<dbReference type="SUPFAM" id="SSF53335">
    <property type="entry name" value="S-adenosyl-L-methionine-dependent methyltransferases"/>
    <property type="match status" value="1"/>
</dbReference>
<evidence type="ECO:0000256" key="1">
    <source>
        <dbReference type="ARBA" id="ARBA00004123"/>
    </source>
</evidence>
<evidence type="ECO:0000256" key="15">
    <source>
        <dbReference type="PROSITE-ProRule" id="PRU01015"/>
    </source>
</evidence>
<keyword evidence="5" id="KW-0597">Phosphoprotein</keyword>
<comment type="catalytic activity">
    <reaction evidence="14">
        <text>L-arginyl-[protein] + S-adenosyl-L-methionine = N(omega)-methyl-L-arginyl-[protein] + S-adenosyl-L-homocysteine + H(+)</text>
        <dbReference type="Rhea" id="RHEA:48100"/>
        <dbReference type="Rhea" id="RHEA-COMP:10532"/>
        <dbReference type="Rhea" id="RHEA-COMP:11990"/>
        <dbReference type="ChEBI" id="CHEBI:15378"/>
        <dbReference type="ChEBI" id="CHEBI:29965"/>
        <dbReference type="ChEBI" id="CHEBI:57856"/>
        <dbReference type="ChEBI" id="CHEBI:59789"/>
        <dbReference type="ChEBI" id="CHEBI:65280"/>
    </reaction>
    <physiologicalReaction direction="left-to-right" evidence="14">
        <dbReference type="Rhea" id="RHEA:48101"/>
    </physiologicalReaction>
</comment>
<keyword evidence="4" id="KW-0963">Cytoplasm</keyword>
<dbReference type="Gene3D" id="3.40.50.150">
    <property type="entry name" value="Vaccinia Virus protein VP39"/>
    <property type="match status" value="1"/>
</dbReference>
<dbReference type="Gene3D" id="2.70.160.11">
    <property type="entry name" value="Hnrnp arginine n-methyltransferase1"/>
    <property type="match status" value="1"/>
</dbReference>
<name>A0A9P7ZST9_9HYPO</name>